<gene>
    <name evidence="2" type="ORF">GRAN_3694</name>
</gene>
<accession>A0A4Q0SX96</accession>
<proteinExistence type="predicted"/>
<sequence length="432" mass="45295">MMTLDRRRTLVLSLLIASVAIKAHGQAEPTATADALYPGFQLPDLEGSLHFALSASQRVSTNYNGTGQTVGSTSIAGDLGYLSRSEVHPFSMIYSGGYLGNTGDATGQPSSVFQNLALSQVFQTRQFHFIVADAVSYLPTAPTTGLSGIPGIGDLGITAVQVGPVSGQGILTSYAPRVNNNASATVQRNLTGSTTVEGSGSFLIQRFVEGQDANGIDNNQSTGIGGVTHRIDARNTISANYTYSRFTYPSVSFSFTSQSANLEYIRQVNRRILVDVTLGPQRTAGSAGITSSLSLAVQANATYTGELSTLGLVFSRGTNSGSGVVQGAQINNLSANVTRKLGRDWNAAALIGYTHTASLPGLSAQPLLTDIEVASFQANRKIGNYLSAFVSYSLQNQSAQGFATVVNVQNGISHIVGVGLTYSPSLIHLGHQ</sequence>
<evidence type="ECO:0000313" key="2">
    <source>
        <dbReference type="EMBL" id="RXH54590.1"/>
    </source>
</evidence>
<dbReference type="Proteomes" id="UP000289437">
    <property type="component" value="Unassembled WGS sequence"/>
</dbReference>
<dbReference type="RefSeq" id="WP_128914355.1">
    <property type="nucleotide sequence ID" value="NZ_RDSM01000003.1"/>
</dbReference>
<evidence type="ECO:0000256" key="1">
    <source>
        <dbReference type="SAM" id="SignalP"/>
    </source>
</evidence>
<dbReference type="AlphaFoldDB" id="A0A4Q0SX96"/>
<evidence type="ECO:0000313" key="3">
    <source>
        <dbReference type="Proteomes" id="UP000289437"/>
    </source>
</evidence>
<dbReference type="EMBL" id="RDSM01000003">
    <property type="protein sequence ID" value="RXH54590.1"/>
    <property type="molecule type" value="Genomic_DNA"/>
</dbReference>
<comment type="caution">
    <text evidence="2">The sequence shown here is derived from an EMBL/GenBank/DDBJ whole genome shotgun (WGS) entry which is preliminary data.</text>
</comment>
<feature type="chain" id="PRO_5020197354" evidence="1">
    <location>
        <begin position="28"/>
        <end position="432"/>
    </location>
</feature>
<reference evidence="3" key="2">
    <citation type="submission" date="2019-02" db="EMBL/GenBank/DDBJ databases">
        <title>Granulicella sibirica sp. nov., a psychrotolerant acidobacterium isolated from an organic soil layer in forested tundra, West Siberia.</title>
        <authorList>
            <person name="Oshkin I.Y."/>
            <person name="Kulichevskaya I.S."/>
            <person name="Rijpstra W.I.C."/>
            <person name="Sinninghe Damste J.S."/>
            <person name="Rakitin A.L."/>
            <person name="Ravin N.V."/>
            <person name="Dedysh S.N."/>
        </authorList>
    </citation>
    <scope>NUCLEOTIDE SEQUENCE [LARGE SCALE GENOMIC DNA]</scope>
    <source>
        <strain evidence="3">AF10</strain>
    </source>
</reference>
<name>A0A4Q0SX96_9BACT</name>
<organism evidence="2 3">
    <name type="scientific">Granulicella sibirica</name>
    <dbReference type="NCBI Taxonomy" id="2479048"/>
    <lineage>
        <taxon>Bacteria</taxon>
        <taxon>Pseudomonadati</taxon>
        <taxon>Acidobacteriota</taxon>
        <taxon>Terriglobia</taxon>
        <taxon>Terriglobales</taxon>
        <taxon>Acidobacteriaceae</taxon>
        <taxon>Granulicella</taxon>
    </lineage>
</organism>
<keyword evidence="1" id="KW-0732">Signal</keyword>
<protein>
    <submittedName>
        <fullName evidence="2">Uncharacterized protein</fullName>
    </submittedName>
</protein>
<reference evidence="2 3" key="1">
    <citation type="submission" date="2018-11" db="EMBL/GenBank/DDBJ databases">
        <authorList>
            <person name="Mardanov A.V."/>
            <person name="Ravin N.V."/>
            <person name="Dedysh S.N."/>
        </authorList>
    </citation>
    <scope>NUCLEOTIDE SEQUENCE [LARGE SCALE GENOMIC DNA]</scope>
    <source>
        <strain evidence="2 3">AF10</strain>
    </source>
</reference>
<keyword evidence="3" id="KW-1185">Reference proteome</keyword>
<dbReference type="OrthoDB" id="115027at2"/>
<feature type="signal peptide" evidence="1">
    <location>
        <begin position="1"/>
        <end position="27"/>
    </location>
</feature>